<dbReference type="InterPro" id="IPR000742">
    <property type="entry name" value="EGF"/>
</dbReference>
<dbReference type="SUPFAM" id="SSF57196">
    <property type="entry name" value="EGF/Laminin"/>
    <property type="match status" value="1"/>
</dbReference>
<dbReference type="GO" id="GO:0000902">
    <property type="term" value="P:cell morphogenesis"/>
    <property type="evidence" value="ECO:0007669"/>
    <property type="project" value="UniProtKB-ARBA"/>
</dbReference>
<dbReference type="FunFam" id="2.10.25.10:FF:000230">
    <property type="entry name" value="Delta-like protein"/>
    <property type="match status" value="1"/>
</dbReference>
<keyword evidence="2" id="KW-0732">Signal</keyword>
<name>A0A9W9YC96_9CNID</name>
<evidence type="ECO:0000313" key="9">
    <source>
        <dbReference type="Proteomes" id="UP001163046"/>
    </source>
</evidence>
<evidence type="ECO:0000256" key="2">
    <source>
        <dbReference type="ARBA" id="ARBA00022729"/>
    </source>
</evidence>
<dbReference type="GO" id="GO:0048666">
    <property type="term" value="P:neuron development"/>
    <property type="evidence" value="ECO:0007669"/>
    <property type="project" value="UniProtKB-ARBA"/>
</dbReference>
<dbReference type="OrthoDB" id="5980158at2759"/>
<dbReference type="PROSITE" id="PS50026">
    <property type="entry name" value="EGF_3"/>
    <property type="match status" value="1"/>
</dbReference>
<feature type="disulfide bond" evidence="6">
    <location>
        <begin position="154"/>
        <end position="163"/>
    </location>
</feature>
<feature type="domain" description="EGF-like" evidence="7">
    <location>
        <begin position="126"/>
        <end position="164"/>
    </location>
</feature>
<dbReference type="CDD" id="cd00054">
    <property type="entry name" value="EGF_CA"/>
    <property type="match status" value="1"/>
</dbReference>
<protein>
    <recommendedName>
        <fullName evidence="7">EGF-like domain-containing protein</fullName>
    </recommendedName>
</protein>
<dbReference type="Pfam" id="PF00008">
    <property type="entry name" value="EGF"/>
    <property type="match status" value="1"/>
</dbReference>
<dbReference type="EMBL" id="MU827787">
    <property type="protein sequence ID" value="KAJ7333199.1"/>
    <property type="molecule type" value="Genomic_DNA"/>
</dbReference>
<keyword evidence="5" id="KW-0325">Glycoprotein</keyword>
<evidence type="ECO:0000256" key="1">
    <source>
        <dbReference type="ARBA" id="ARBA00022536"/>
    </source>
</evidence>
<accession>A0A9W9YC96</accession>
<evidence type="ECO:0000256" key="5">
    <source>
        <dbReference type="ARBA" id="ARBA00023180"/>
    </source>
</evidence>
<dbReference type="InterPro" id="IPR003609">
    <property type="entry name" value="Pan_app"/>
</dbReference>
<dbReference type="AlphaFoldDB" id="A0A9W9YC96"/>
<comment type="caution">
    <text evidence="6">Lacks conserved residue(s) required for the propagation of feature annotation.</text>
</comment>
<gene>
    <name evidence="8" type="ORF">OS493_018376</name>
</gene>
<keyword evidence="1 6" id="KW-0245">EGF-like domain</keyword>
<dbReference type="Gene3D" id="2.10.25.10">
    <property type="entry name" value="Laminin"/>
    <property type="match status" value="1"/>
</dbReference>
<dbReference type="Proteomes" id="UP001163046">
    <property type="component" value="Unassembled WGS sequence"/>
</dbReference>
<dbReference type="GO" id="GO:0005886">
    <property type="term" value="C:plasma membrane"/>
    <property type="evidence" value="ECO:0007669"/>
    <property type="project" value="UniProtKB-ARBA"/>
</dbReference>
<keyword evidence="9" id="KW-1185">Reference proteome</keyword>
<dbReference type="SMART" id="SM00181">
    <property type="entry name" value="EGF"/>
    <property type="match status" value="1"/>
</dbReference>
<keyword evidence="4 6" id="KW-1015">Disulfide bond</keyword>
<sequence length="207" mass="22833">MVKVKSLFAMTCPYFLFALLPLLGFLSVVKSTNFKGSFDTTGGTFMFANPVPFHRHQLNSAPIESQEVEDEEGCVFACAKVTQCQSVNFKTVAEANGKFLCHLLDADKFIFPELLNKSVEFHHYSFTAPCEHNPCLNGGTCYPVNGQYDFKCACPPGLQGKRCNVSLQSCAELLDAGFNKSGVYTIKPNQSDILVYTVIRLGEEEDG</sequence>
<evidence type="ECO:0000259" key="7">
    <source>
        <dbReference type="PROSITE" id="PS50026"/>
    </source>
</evidence>
<dbReference type="PROSITE" id="PS00022">
    <property type="entry name" value="EGF_1"/>
    <property type="match status" value="1"/>
</dbReference>
<keyword evidence="3" id="KW-0677">Repeat</keyword>
<dbReference type="Pfam" id="PF00024">
    <property type="entry name" value="PAN_1"/>
    <property type="match status" value="1"/>
</dbReference>
<organism evidence="8 9">
    <name type="scientific">Desmophyllum pertusum</name>
    <dbReference type="NCBI Taxonomy" id="174260"/>
    <lineage>
        <taxon>Eukaryota</taxon>
        <taxon>Metazoa</taxon>
        <taxon>Cnidaria</taxon>
        <taxon>Anthozoa</taxon>
        <taxon>Hexacorallia</taxon>
        <taxon>Scleractinia</taxon>
        <taxon>Caryophylliina</taxon>
        <taxon>Caryophylliidae</taxon>
        <taxon>Desmophyllum</taxon>
    </lineage>
</organism>
<dbReference type="GO" id="GO:0042063">
    <property type="term" value="P:gliogenesis"/>
    <property type="evidence" value="ECO:0007669"/>
    <property type="project" value="UniProtKB-ARBA"/>
</dbReference>
<evidence type="ECO:0000313" key="8">
    <source>
        <dbReference type="EMBL" id="KAJ7333199.1"/>
    </source>
</evidence>
<evidence type="ECO:0000256" key="3">
    <source>
        <dbReference type="ARBA" id="ARBA00022737"/>
    </source>
</evidence>
<reference evidence="8" key="1">
    <citation type="submission" date="2023-01" db="EMBL/GenBank/DDBJ databases">
        <title>Genome assembly of the deep-sea coral Lophelia pertusa.</title>
        <authorList>
            <person name="Herrera S."/>
            <person name="Cordes E."/>
        </authorList>
    </citation>
    <scope>NUCLEOTIDE SEQUENCE</scope>
    <source>
        <strain evidence="8">USNM1676648</strain>
        <tissue evidence="8">Polyp</tissue>
    </source>
</reference>
<proteinExistence type="predicted"/>
<comment type="caution">
    <text evidence="8">The sequence shown here is derived from an EMBL/GenBank/DDBJ whole genome shotgun (WGS) entry which is preliminary data.</text>
</comment>
<feature type="disulfide bond" evidence="6">
    <location>
        <begin position="135"/>
        <end position="152"/>
    </location>
</feature>
<evidence type="ECO:0000256" key="4">
    <source>
        <dbReference type="ARBA" id="ARBA00023157"/>
    </source>
</evidence>
<evidence type="ECO:0000256" key="6">
    <source>
        <dbReference type="PROSITE-ProRule" id="PRU00076"/>
    </source>
</evidence>